<keyword evidence="1" id="KW-0418">Kinase</keyword>
<dbReference type="PATRIC" id="fig|862908.3.peg.2310"/>
<evidence type="ECO:0000313" key="1">
    <source>
        <dbReference type="EMBL" id="CBW27220.1"/>
    </source>
</evidence>
<dbReference type="AlphaFoldDB" id="E1X4Z4"/>
<accession>E1X4Z4</accession>
<protein>
    <submittedName>
        <fullName evidence="1">Histidine kinase</fullName>
    </submittedName>
</protein>
<organism evidence="1 2">
    <name type="scientific">Halobacteriovorax marinus (strain ATCC BAA-682 / DSM 15412 / SJ)</name>
    <name type="common">Bacteriovorax marinus</name>
    <dbReference type="NCBI Taxonomy" id="862908"/>
    <lineage>
        <taxon>Bacteria</taxon>
        <taxon>Pseudomonadati</taxon>
        <taxon>Bdellovibrionota</taxon>
        <taxon>Bacteriovoracia</taxon>
        <taxon>Bacteriovoracales</taxon>
        <taxon>Halobacteriovoraceae</taxon>
        <taxon>Halobacteriovorax</taxon>
    </lineage>
</organism>
<dbReference type="HOGENOM" id="CLU_1064635_0_0_7"/>
<proteinExistence type="predicted"/>
<dbReference type="STRING" id="862908.BMS_2424"/>
<dbReference type="KEGG" id="bmx:BMS_2424"/>
<keyword evidence="1" id="KW-0808">Transferase</keyword>
<dbReference type="Proteomes" id="UP000008963">
    <property type="component" value="Chromosome"/>
</dbReference>
<sequence>MSLLKQKSLQKIICLDAMTKLSYNINYRYMDVLMSRLDLKNYVDAMLETSSVAAHDISGQVHVMQFCVEELEDQISEDGKKYLDRLQSSLDELTDIISFYRTYIKKDSPVEGAISARTFLENVLHAVQVNFWNEFKKINFKIDAEMQEWRLSAPYSEVGGVIFSVMAIYLEELKKGQIDGLDVELTLKKLDSQHCQFTLCSSKSVETRVFEGLDESSSPGAKVHRKNLGHKVILDSDLYTMEVISEDQNFRVELNMKVLDE</sequence>
<dbReference type="GO" id="GO:0016301">
    <property type="term" value="F:kinase activity"/>
    <property type="evidence" value="ECO:0007669"/>
    <property type="project" value="UniProtKB-KW"/>
</dbReference>
<gene>
    <name evidence="1" type="ordered locus">BMS_2424</name>
</gene>
<evidence type="ECO:0000313" key="2">
    <source>
        <dbReference type="Proteomes" id="UP000008963"/>
    </source>
</evidence>
<name>E1X4Z4_HALMS</name>
<reference evidence="2" key="1">
    <citation type="journal article" date="2013" name="ISME J.">
        <title>A small predatory core genome in the divergent marine Bacteriovorax marinus SJ and the terrestrial Bdellovibrio bacteriovorus.</title>
        <authorList>
            <person name="Crossman L.C."/>
            <person name="Chen H."/>
            <person name="Cerdeno-Tarraga A.M."/>
            <person name="Brooks K."/>
            <person name="Quail M.A."/>
            <person name="Pineiro S.A."/>
            <person name="Hobley L."/>
            <person name="Sockett R.E."/>
            <person name="Bentley S.D."/>
            <person name="Parkhill J."/>
            <person name="Williams H.N."/>
            <person name="Stine O.C."/>
        </authorList>
    </citation>
    <scope>NUCLEOTIDE SEQUENCE [LARGE SCALE GENOMIC DNA]</scope>
    <source>
        <strain evidence="2">ATCC BAA-682 / DSM 15412 / SJ</strain>
    </source>
</reference>
<dbReference type="EMBL" id="FQ312005">
    <property type="protein sequence ID" value="CBW27220.1"/>
    <property type="molecule type" value="Genomic_DNA"/>
</dbReference>
<keyword evidence="2" id="KW-1185">Reference proteome</keyword>